<dbReference type="SMART" id="SM00184">
    <property type="entry name" value="RING"/>
    <property type="match status" value="1"/>
</dbReference>
<dbReference type="HOGENOM" id="CLU_009169_0_0_1"/>
<dbReference type="Pfam" id="PF13639">
    <property type="entry name" value="zf-RING_2"/>
    <property type="match status" value="1"/>
</dbReference>
<evidence type="ECO:0000256" key="1">
    <source>
        <dbReference type="ARBA" id="ARBA00004127"/>
    </source>
</evidence>
<dbReference type="AlphaFoldDB" id="C4VBM6"/>
<evidence type="ECO:0000256" key="11">
    <source>
        <dbReference type="SAM" id="Phobius"/>
    </source>
</evidence>
<evidence type="ECO:0000256" key="9">
    <source>
        <dbReference type="ARBA" id="ARBA00023136"/>
    </source>
</evidence>
<accession>C4VBM6</accession>
<dbReference type="GO" id="GO:0043161">
    <property type="term" value="P:proteasome-mediated ubiquitin-dependent protein catabolic process"/>
    <property type="evidence" value="ECO:0007669"/>
    <property type="project" value="TreeGrafter"/>
</dbReference>
<dbReference type="OrthoDB" id="7759664at2759"/>
<evidence type="ECO:0000256" key="3">
    <source>
        <dbReference type="ARBA" id="ARBA00022679"/>
    </source>
</evidence>
<gene>
    <name evidence="13" type="ORF">NCER_102212</name>
</gene>
<dbReference type="STRING" id="578460.C4VBM6"/>
<dbReference type="EMBL" id="ACOL01000667">
    <property type="protein sequence ID" value="EEQ81377.1"/>
    <property type="molecule type" value="Genomic_DNA"/>
</dbReference>
<dbReference type="InterPro" id="IPR050731">
    <property type="entry name" value="HRD1_E3_ubiq-ligases"/>
</dbReference>
<organism evidence="14">
    <name type="scientific">Vairimorpha ceranae (strain BRL01)</name>
    <name type="common">Microsporidian parasite</name>
    <name type="synonym">Nosema ceranae</name>
    <dbReference type="NCBI Taxonomy" id="578460"/>
    <lineage>
        <taxon>Eukaryota</taxon>
        <taxon>Fungi</taxon>
        <taxon>Fungi incertae sedis</taxon>
        <taxon>Microsporidia</taxon>
        <taxon>Nosematidae</taxon>
        <taxon>Vairimorpha</taxon>
    </lineage>
</organism>
<dbReference type="OMA" id="ANLTMFT"/>
<keyword evidence="5" id="KW-0479">Metal-binding</keyword>
<dbReference type="InterPro" id="IPR001841">
    <property type="entry name" value="Znf_RING"/>
</dbReference>
<keyword evidence="4 11" id="KW-0812">Transmembrane</keyword>
<dbReference type="SUPFAM" id="SSF57850">
    <property type="entry name" value="RING/U-box"/>
    <property type="match status" value="1"/>
</dbReference>
<comment type="pathway">
    <text evidence="2">Protein modification; protein ubiquitination.</text>
</comment>
<evidence type="ECO:0000256" key="2">
    <source>
        <dbReference type="ARBA" id="ARBA00004906"/>
    </source>
</evidence>
<dbReference type="GO" id="GO:0008270">
    <property type="term" value="F:zinc ion binding"/>
    <property type="evidence" value="ECO:0007669"/>
    <property type="project" value="UniProtKB-KW"/>
</dbReference>
<dbReference type="Proteomes" id="UP000009082">
    <property type="component" value="Unassembled WGS sequence"/>
</dbReference>
<feature type="transmembrane region" description="Helical" evidence="11">
    <location>
        <begin position="141"/>
        <end position="172"/>
    </location>
</feature>
<dbReference type="GO" id="GO:0061630">
    <property type="term" value="F:ubiquitin protein ligase activity"/>
    <property type="evidence" value="ECO:0007669"/>
    <property type="project" value="TreeGrafter"/>
</dbReference>
<dbReference type="InterPro" id="IPR057992">
    <property type="entry name" value="TPR_SYVN1_N"/>
</dbReference>
<evidence type="ECO:0000256" key="5">
    <source>
        <dbReference type="ARBA" id="ARBA00022723"/>
    </source>
</evidence>
<evidence type="ECO:0000256" key="6">
    <source>
        <dbReference type="ARBA" id="ARBA00022771"/>
    </source>
</evidence>
<evidence type="ECO:0000256" key="4">
    <source>
        <dbReference type="ARBA" id="ARBA00022692"/>
    </source>
</evidence>
<name>C4VBM6_VAIC1</name>
<proteinExistence type="predicted"/>
<evidence type="ECO:0000256" key="7">
    <source>
        <dbReference type="ARBA" id="ARBA00022833"/>
    </source>
</evidence>
<dbReference type="InParanoid" id="C4VBM6"/>
<dbReference type="VEuPathDB" id="MicrosporidiaDB:NCER_102212"/>
<evidence type="ECO:0000313" key="14">
    <source>
        <dbReference type="Proteomes" id="UP000009082"/>
    </source>
</evidence>
<protein>
    <recommendedName>
        <fullName evidence="12">RING-type domain-containing protein</fullName>
    </recommendedName>
</protein>
<feature type="transmembrane region" description="Helical" evidence="11">
    <location>
        <begin position="110"/>
        <end position="129"/>
    </location>
</feature>
<evidence type="ECO:0000256" key="10">
    <source>
        <dbReference type="PROSITE-ProRule" id="PRU00175"/>
    </source>
</evidence>
<reference evidence="14" key="1">
    <citation type="journal article" date="2009" name="PLoS Pathog.">
        <title>Genomic analyses of the microsporidian Nosema ceranae, an emergent pathogen of honey bees.</title>
        <authorList>
            <person name="Cornman R.S."/>
            <person name="Chen Y.P."/>
            <person name="Schatz M.C."/>
            <person name="Street C."/>
            <person name="Zhao Y."/>
            <person name="Desany B."/>
            <person name="Egholm M."/>
            <person name="Hutchison S."/>
            <person name="Pettis J.S."/>
            <person name="Lipkin W.I."/>
            <person name="Evans J.D."/>
        </authorList>
    </citation>
    <scope>NUCLEOTIDE SEQUENCE [LARGE SCALE GENOMIC DNA]</scope>
    <source>
        <strain evidence="14">BRL01</strain>
    </source>
</reference>
<evidence type="ECO:0000313" key="13">
    <source>
        <dbReference type="EMBL" id="EEQ81377.1"/>
    </source>
</evidence>
<comment type="subcellular location">
    <subcellularLocation>
        <location evidence="1">Endomembrane system</location>
        <topology evidence="1">Multi-pass membrane protein</topology>
    </subcellularLocation>
</comment>
<keyword evidence="7" id="KW-0862">Zinc</keyword>
<keyword evidence="3" id="KW-0808">Transferase</keyword>
<dbReference type="Gene3D" id="3.30.40.10">
    <property type="entry name" value="Zinc/RING finger domain, C3HC4 (zinc finger)"/>
    <property type="match status" value="1"/>
</dbReference>
<dbReference type="InterPro" id="IPR013083">
    <property type="entry name" value="Znf_RING/FYVE/PHD"/>
</dbReference>
<keyword evidence="9 11" id="KW-0472">Membrane</keyword>
<feature type="transmembrane region" description="Helical" evidence="11">
    <location>
        <begin position="12"/>
        <end position="32"/>
    </location>
</feature>
<keyword evidence="6 10" id="KW-0863">Zinc-finger</keyword>
<feature type="transmembrane region" description="Helical" evidence="11">
    <location>
        <begin position="52"/>
        <end position="71"/>
    </location>
</feature>
<sequence>MHINIFLYFLPMKSSFIILNSLIILILLTYYFSPVLSIYSIFTTTTSTPLLHLVHVFFICLLIYSITQYIIKYYYGTIRTQEMAVVNDNMHLFLTDILLVLTVFNKDINYRTIIIFFIILCLKAIQWINTIRDDSVQCNTLLCGISLLLALLFLGKINIFFLFSFEFCIIALSSIKNILSIYIKEDEENKPIYMFILEISYLLLLLTIYSIFIILTSLKYKVPLNVFRASVSIFERLVKKCRALHRFLILCKEIDSIPDTTEEGECIICQDDKPTKRLRCGHVFHKDCLKQWCERQPFCPVCKVDLYMKEEVIYRGDEELRGVPVEIFE</sequence>
<keyword evidence="8 11" id="KW-1133">Transmembrane helix</keyword>
<dbReference type="PROSITE" id="PS50089">
    <property type="entry name" value="ZF_RING_2"/>
    <property type="match status" value="1"/>
</dbReference>
<evidence type="ECO:0000259" key="12">
    <source>
        <dbReference type="PROSITE" id="PS50089"/>
    </source>
</evidence>
<dbReference type="PANTHER" id="PTHR22763">
    <property type="entry name" value="RING ZINC FINGER PROTEIN"/>
    <property type="match status" value="1"/>
</dbReference>
<dbReference type="FunCoup" id="C4VBM6">
    <property type="interactions" value="116"/>
</dbReference>
<dbReference type="KEGG" id="nce:NCER_102212"/>
<evidence type="ECO:0000256" key="8">
    <source>
        <dbReference type="ARBA" id="ARBA00022989"/>
    </source>
</evidence>
<feature type="transmembrane region" description="Helical" evidence="11">
    <location>
        <begin position="192"/>
        <end position="215"/>
    </location>
</feature>
<dbReference type="Pfam" id="PF25563">
    <property type="entry name" value="TPR_SYVN1_N"/>
    <property type="match status" value="1"/>
</dbReference>
<dbReference type="GO" id="GO:0012505">
    <property type="term" value="C:endomembrane system"/>
    <property type="evidence" value="ECO:0007669"/>
    <property type="project" value="TreeGrafter"/>
</dbReference>
<feature type="domain" description="RING-type" evidence="12">
    <location>
        <begin position="266"/>
        <end position="303"/>
    </location>
</feature>